<dbReference type="Pfam" id="PF00990">
    <property type="entry name" value="GGDEF"/>
    <property type="match status" value="1"/>
</dbReference>
<gene>
    <name evidence="4" type="ORF">CY0110_22931</name>
</gene>
<evidence type="ECO:0000259" key="3">
    <source>
        <dbReference type="PROSITE" id="PS50887"/>
    </source>
</evidence>
<dbReference type="CDD" id="cd01949">
    <property type="entry name" value="GGDEF"/>
    <property type="match status" value="1"/>
</dbReference>
<organism evidence="4 5">
    <name type="scientific">Crocosphaera chwakensis CCY0110</name>
    <dbReference type="NCBI Taxonomy" id="391612"/>
    <lineage>
        <taxon>Bacteria</taxon>
        <taxon>Bacillati</taxon>
        <taxon>Cyanobacteriota</taxon>
        <taxon>Cyanophyceae</taxon>
        <taxon>Oscillatoriophycideae</taxon>
        <taxon>Chroococcales</taxon>
        <taxon>Aphanothecaceae</taxon>
        <taxon>Crocosphaera</taxon>
        <taxon>Crocosphaera chwakensis</taxon>
    </lineage>
</organism>
<proteinExistence type="predicted"/>
<dbReference type="InterPro" id="IPR000253">
    <property type="entry name" value="FHA_dom"/>
</dbReference>
<dbReference type="SMART" id="SM00240">
    <property type="entry name" value="FHA"/>
    <property type="match status" value="1"/>
</dbReference>
<dbReference type="InterPro" id="IPR008984">
    <property type="entry name" value="SMAD_FHA_dom_sf"/>
</dbReference>
<evidence type="ECO:0000259" key="2">
    <source>
        <dbReference type="PROSITE" id="PS50883"/>
    </source>
</evidence>
<dbReference type="Pfam" id="PF00563">
    <property type="entry name" value="EAL"/>
    <property type="match status" value="1"/>
</dbReference>
<feature type="domain" description="EAL" evidence="2">
    <location>
        <begin position="336"/>
        <end position="388"/>
    </location>
</feature>
<dbReference type="PANTHER" id="PTHR44757">
    <property type="entry name" value="DIGUANYLATE CYCLASE DGCP"/>
    <property type="match status" value="1"/>
</dbReference>
<dbReference type="SUPFAM" id="SSF141868">
    <property type="entry name" value="EAL domain-like"/>
    <property type="match status" value="1"/>
</dbReference>
<feature type="non-terminal residue" evidence="4">
    <location>
        <position position="388"/>
    </location>
</feature>
<dbReference type="SMART" id="SM00267">
    <property type="entry name" value="GGDEF"/>
    <property type="match status" value="1"/>
</dbReference>
<dbReference type="InterPro" id="IPR035919">
    <property type="entry name" value="EAL_sf"/>
</dbReference>
<dbReference type="PROSITE" id="PS50006">
    <property type="entry name" value="FHA_DOMAIN"/>
    <property type="match status" value="1"/>
</dbReference>
<dbReference type="NCBIfam" id="TIGR00254">
    <property type="entry name" value="GGDEF"/>
    <property type="match status" value="1"/>
</dbReference>
<dbReference type="InterPro" id="IPR001633">
    <property type="entry name" value="EAL_dom"/>
</dbReference>
<dbReference type="RefSeq" id="WP_008278938.1">
    <property type="nucleotide sequence ID" value="NZ_AAXW01000127.1"/>
</dbReference>
<name>A3IZX4_9CHRO</name>
<accession>A3IZX4</accession>
<dbReference type="SUPFAM" id="SSF55073">
    <property type="entry name" value="Nucleotide cyclase"/>
    <property type="match status" value="1"/>
</dbReference>
<dbReference type="InterPro" id="IPR043128">
    <property type="entry name" value="Rev_trsase/Diguanyl_cyclase"/>
</dbReference>
<dbReference type="InterPro" id="IPR052155">
    <property type="entry name" value="Biofilm_reg_signaling"/>
</dbReference>
<dbReference type="PROSITE" id="PS50883">
    <property type="entry name" value="EAL"/>
    <property type="match status" value="1"/>
</dbReference>
<dbReference type="PROSITE" id="PS50887">
    <property type="entry name" value="GGDEF"/>
    <property type="match status" value="1"/>
</dbReference>
<dbReference type="AlphaFoldDB" id="A3IZX4"/>
<dbReference type="PANTHER" id="PTHR44757:SF2">
    <property type="entry name" value="BIOFILM ARCHITECTURE MAINTENANCE PROTEIN MBAA"/>
    <property type="match status" value="1"/>
</dbReference>
<sequence length="388" mass="44534">MVLEDSNSRRTISLEDSKYSLGRHSSNSIIIYSKQVSRRHATLIRKFNRKTNQDSFWILDGDLEGQKSQNGIFVNGEKCTIHELKDGDLINFGCEVNASYHAVSTATISDSFIDKNVPKQSTKSVKQPINQVPTLYLDNPTEESDFALETSSLKDLGNDDTFQEESYLDPLTELPNRILFNEYISIAITNAKRHRNCLAIFLIDIKNFSEINDNFGYKIGDYFLQAIAERLKNCIRTGDIAARWGGDEFAILLPHINEEDNLYKITQRIIKELKDPFTVEDNNQSLATHLGMAIYPKNGQVPQQLLNYAETQLIHHKKTDNHNILNENLSKEDVSLSQVEKRLYEALTKEELCLYYQPQLNSNTRKTEAIEAFIRWNHPKYGLVPPRQ</sequence>
<dbReference type="eggNOG" id="COG5001">
    <property type="taxonomic scope" value="Bacteria"/>
</dbReference>
<protein>
    <submittedName>
        <fullName evidence="4">Uncharacterized protein</fullName>
    </submittedName>
</protein>
<keyword evidence="5" id="KW-1185">Reference proteome</keyword>
<evidence type="ECO:0000313" key="4">
    <source>
        <dbReference type="EMBL" id="EAZ87974.1"/>
    </source>
</evidence>
<feature type="domain" description="GGDEF" evidence="3">
    <location>
        <begin position="196"/>
        <end position="329"/>
    </location>
</feature>
<feature type="domain" description="FHA" evidence="1">
    <location>
        <begin position="19"/>
        <end position="79"/>
    </location>
</feature>
<dbReference type="Gene3D" id="3.30.70.270">
    <property type="match status" value="1"/>
</dbReference>
<comment type="caution">
    <text evidence="4">The sequence shown here is derived from an EMBL/GenBank/DDBJ whole genome shotgun (WGS) entry which is preliminary data.</text>
</comment>
<dbReference type="EMBL" id="AAXW01000127">
    <property type="protein sequence ID" value="EAZ87974.1"/>
    <property type="molecule type" value="Genomic_DNA"/>
</dbReference>
<evidence type="ECO:0000259" key="1">
    <source>
        <dbReference type="PROSITE" id="PS50006"/>
    </source>
</evidence>
<dbReference type="Proteomes" id="UP000003781">
    <property type="component" value="Unassembled WGS sequence"/>
</dbReference>
<dbReference type="Gene3D" id="3.20.20.450">
    <property type="entry name" value="EAL domain"/>
    <property type="match status" value="1"/>
</dbReference>
<reference evidence="4 5" key="1">
    <citation type="submission" date="2007-03" db="EMBL/GenBank/DDBJ databases">
        <authorList>
            <person name="Stal L."/>
            <person name="Ferriera S."/>
            <person name="Johnson J."/>
            <person name="Kravitz S."/>
            <person name="Beeson K."/>
            <person name="Sutton G."/>
            <person name="Rogers Y.-H."/>
            <person name="Friedman R."/>
            <person name="Frazier M."/>
            <person name="Venter J.C."/>
        </authorList>
    </citation>
    <scope>NUCLEOTIDE SEQUENCE [LARGE SCALE GENOMIC DNA]</scope>
    <source>
        <strain evidence="4 5">CCY0110</strain>
    </source>
</reference>
<dbReference type="Pfam" id="PF00498">
    <property type="entry name" value="FHA"/>
    <property type="match status" value="1"/>
</dbReference>
<evidence type="ECO:0000313" key="5">
    <source>
        <dbReference type="Proteomes" id="UP000003781"/>
    </source>
</evidence>
<dbReference type="Gene3D" id="2.60.200.20">
    <property type="match status" value="1"/>
</dbReference>
<dbReference type="InterPro" id="IPR029787">
    <property type="entry name" value="Nucleotide_cyclase"/>
</dbReference>
<dbReference type="SUPFAM" id="SSF49879">
    <property type="entry name" value="SMAD/FHA domain"/>
    <property type="match status" value="1"/>
</dbReference>
<dbReference type="eggNOG" id="COG1716">
    <property type="taxonomic scope" value="Bacteria"/>
</dbReference>
<dbReference type="InterPro" id="IPR000160">
    <property type="entry name" value="GGDEF_dom"/>
</dbReference>